<keyword evidence="4" id="KW-1185">Reference proteome</keyword>
<dbReference type="EMBL" id="JBHRSE010000061">
    <property type="protein sequence ID" value="MFC3024136.1"/>
    <property type="molecule type" value="Genomic_DNA"/>
</dbReference>
<dbReference type="Pfam" id="PF13767">
    <property type="entry name" value="DUF4168"/>
    <property type="match status" value="1"/>
</dbReference>
<gene>
    <name evidence="3" type="ORF">ACFODT_09870</name>
</gene>
<name>A0ABV7C811_9VIBR</name>
<evidence type="ECO:0000313" key="4">
    <source>
        <dbReference type="Proteomes" id="UP001595384"/>
    </source>
</evidence>
<evidence type="ECO:0000256" key="1">
    <source>
        <dbReference type="SAM" id="SignalP"/>
    </source>
</evidence>
<dbReference type="RefSeq" id="WP_123014652.1">
    <property type="nucleotide sequence ID" value="NZ_AP024912.1"/>
</dbReference>
<comment type="caution">
    <text evidence="3">The sequence shown here is derived from an EMBL/GenBank/DDBJ whole genome shotgun (WGS) entry which is preliminary data.</text>
</comment>
<keyword evidence="1" id="KW-0732">Signal</keyword>
<evidence type="ECO:0000259" key="2">
    <source>
        <dbReference type="Pfam" id="PF13767"/>
    </source>
</evidence>
<protein>
    <submittedName>
        <fullName evidence="3">DUF4168 domain-containing protein</fullName>
    </submittedName>
</protein>
<feature type="chain" id="PRO_5046123375" evidence="1">
    <location>
        <begin position="24"/>
        <end position="125"/>
    </location>
</feature>
<dbReference type="Proteomes" id="UP001595384">
    <property type="component" value="Unassembled WGS sequence"/>
</dbReference>
<feature type="signal peptide" evidence="1">
    <location>
        <begin position="1"/>
        <end position="23"/>
    </location>
</feature>
<evidence type="ECO:0000313" key="3">
    <source>
        <dbReference type="EMBL" id="MFC3024136.1"/>
    </source>
</evidence>
<sequence>MRQFTLIALVAALGAGVTTSAMADTQKNAQPQAQAQTQQVDVSDKQLSKFIEAQQSVNDIRQNAIAKLSKTEEKDAMQKIQQQANQHMVESVKENGLSVQDYNTIARALQSDKSLRQRMMQMQQG</sequence>
<proteinExistence type="predicted"/>
<accession>A0ABV7C811</accession>
<feature type="domain" description="DUF4168" evidence="2">
    <location>
        <begin position="43"/>
        <end position="118"/>
    </location>
</feature>
<reference evidence="4" key="1">
    <citation type="journal article" date="2019" name="Int. J. Syst. Evol. Microbiol.">
        <title>The Global Catalogue of Microorganisms (GCM) 10K type strain sequencing project: providing services to taxonomists for standard genome sequencing and annotation.</title>
        <authorList>
            <consortium name="The Broad Institute Genomics Platform"/>
            <consortium name="The Broad Institute Genome Sequencing Center for Infectious Disease"/>
            <person name="Wu L."/>
            <person name="Ma J."/>
        </authorList>
    </citation>
    <scope>NUCLEOTIDE SEQUENCE [LARGE SCALE GENOMIC DNA]</scope>
    <source>
        <strain evidence="4">KCTC 62784</strain>
    </source>
</reference>
<dbReference type="InterPro" id="IPR025433">
    <property type="entry name" value="DUF4168"/>
</dbReference>
<organism evidence="3 4">
    <name type="scientific">Vibrio zhugei</name>
    <dbReference type="NCBI Taxonomy" id="2479546"/>
    <lineage>
        <taxon>Bacteria</taxon>
        <taxon>Pseudomonadati</taxon>
        <taxon>Pseudomonadota</taxon>
        <taxon>Gammaproteobacteria</taxon>
        <taxon>Vibrionales</taxon>
        <taxon>Vibrionaceae</taxon>
        <taxon>Vibrio</taxon>
    </lineage>
</organism>